<dbReference type="Gene3D" id="3.40.50.1820">
    <property type="entry name" value="alpha/beta hydrolase"/>
    <property type="match status" value="1"/>
</dbReference>
<dbReference type="GO" id="GO:0006508">
    <property type="term" value="P:proteolysis"/>
    <property type="evidence" value="ECO:0007669"/>
    <property type="project" value="InterPro"/>
</dbReference>
<accession>A0A0J9CVD0</accession>
<reference evidence="4 5" key="1">
    <citation type="submission" date="2017-04" db="EMBL/GenBank/DDBJ databases">
        <title>Characterization, genome and methylation analysis of a phthalic acid esters degrading strain Sphingobium yanoikuyae SHJ.</title>
        <authorList>
            <person name="Feng L."/>
        </authorList>
    </citation>
    <scope>NUCLEOTIDE SEQUENCE [LARGE SCALE GENOMIC DNA]</scope>
    <source>
        <strain evidence="4 5">SHJ</strain>
    </source>
</reference>
<dbReference type="EMBL" id="CP020925">
    <property type="protein sequence ID" value="ATP18999.1"/>
    <property type="molecule type" value="Genomic_DNA"/>
</dbReference>
<dbReference type="AlphaFoldDB" id="A0A0J9CVD0"/>
<evidence type="ECO:0000256" key="1">
    <source>
        <dbReference type="ARBA" id="ARBA00022801"/>
    </source>
</evidence>
<proteinExistence type="predicted"/>
<keyword evidence="2" id="KW-0732">Signal</keyword>
<dbReference type="InterPro" id="IPR011042">
    <property type="entry name" value="6-blade_b-propeller_TolB-like"/>
</dbReference>
<dbReference type="SUPFAM" id="SSF82171">
    <property type="entry name" value="DPP6 N-terminal domain-like"/>
    <property type="match status" value="1"/>
</dbReference>
<protein>
    <submittedName>
        <fullName evidence="4">S9 family peptidase</fullName>
    </submittedName>
</protein>
<feature type="chain" id="PRO_5030009335" evidence="2">
    <location>
        <begin position="26"/>
        <end position="659"/>
    </location>
</feature>
<keyword evidence="1" id="KW-0378">Hydrolase</keyword>
<dbReference type="Proteomes" id="UP000037029">
    <property type="component" value="Chromosome"/>
</dbReference>
<evidence type="ECO:0000313" key="5">
    <source>
        <dbReference type="Proteomes" id="UP000037029"/>
    </source>
</evidence>
<evidence type="ECO:0000259" key="3">
    <source>
        <dbReference type="Pfam" id="PF00326"/>
    </source>
</evidence>
<sequence>MNYVASTVRLGALMGFCSLSAIAHAEPDALAKAFGARETVISASLSPDGQKIALVTAGAGRTTRTYVLNAQEGAEPKVVAGASGKPEYLYRCNWASNDRLACTIGGESRVGDDVYGFSSIFAVDAAGGNVRPLSKRHGENALDFDLRGGEIIDLTAGEEGSVLMTRSYVPEAKVGSLIDQKLQGLGVDRVDTRTGGTKRIEQPQPLAFDYISDGRGAVRVIGLQENKGSGYAKGTFRYLYRSKGKNDWSSLSVYDMRDRTGFVPFAVDADKDIAYGLEQVDGRQALVSIALNPGLEKKVVYAHPNVDVTSLVQVGRDRHVVGAGFSEDHGEVVYFDEQVKALVASLGKALGGKAVYIGDMSQDRQRVLVWAGSDTDPGQYYLFDRTAKKLSPVMPDRPELAGQTLAQMKSISYKASDGTVIPAYLTLPPGKDSAKGLPAIVMPHGGPESRDEWGFDWLSQYYAARGFAVIQPQFRGSAGFGEQWLMQNGYRSWRTAIGDIVDAGRWLVAEGIADPVKLTIAGWSYGGYAALQAQAIDPQLFKAVVAIAPVTDFADRIRRSQYNADYLLQQQRMGTGSDAADASPINHAAEFRAPVLMFHGTDDGNVDISQARAMQSKLEGAGKRSRLVVYDGLTHGLNDSDARADMLQQSADFLLQAGK</sequence>
<dbReference type="PANTHER" id="PTHR42776">
    <property type="entry name" value="SERINE PEPTIDASE S9 FAMILY MEMBER"/>
    <property type="match status" value="1"/>
</dbReference>
<gene>
    <name evidence="4" type="ORF">BV87_11680</name>
</gene>
<dbReference type="SUPFAM" id="SSF53474">
    <property type="entry name" value="alpha/beta-Hydrolases"/>
    <property type="match status" value="1"/>
</dbReference>
<evidence type="ECO:0000313" key="4">
    <source>
        <dbReference type="EMBL" id="ATP18999.1"/>
    </source>
</evidence>
<dbReference type="PANTHER" id="PTHR42776:SF27">
    <property type="entry name" value="DIPEPTIDYL PEPTIDASE FAMILY MEMBER 6"/>
    <property type="match status" value="1"/>
</dbReference>
<organism evidence="4 5">
    <name type="scientific">Sphingobium yanoikuyae</name>
    <name type="common">Sphingomonas yanoikuyae</name>
    <dbReference type="NCBI Taxonomy" id="13690"/>
    <lineage>
        <taxon>Bacteria</taxon>
        <taxon>Pseudomonadati</taxon>
        <taxon>Pseudomonadota</taxon>
        <taxon>Alphaproteobacteria</taxon>
        <taxon>Sphingomonadales</taxon>
        <taxon>Sphingomonadaceae</taxon>
        <taxon>Sphingobium</taxon>
    </lineage>
</organism>
<dbReference type="InterPro" id="IPR001375">
    <property type="entry name" value="Peptidase_S9_cat"/>
</dbReference>
<dbReference type="Gene3D" id="2.120.10.30">
    <property type="entry name" value="TolB, C-terminal domain"/>
    <property type="match status" value="1"/>
</dbReference>
<dbReference type="RefSeq" id="WP_080993706.1">
    <property type="nucleotide sequence ID" value="NZ_CP020925.1"/>
</dbReference>
<feature type="signal peptide" evidence="2">
    <location>
        <begin position="1"/>
        <end position="25"/>
    </location>
</feature>
<name>A0A0J9CVD0_SPHYA</name>
<dbReference type="Pfam" id="PF00326">
    <property type="entry name" value="Peptidase_S9"/>
    <property type="match status" value="1"/>
</dbReference>
<feature type="domain" description="Peptidase S9 prolyl oligopeptidase catalytic" evidence="3">
    <location>
        <begin position="453"/>
        <end position="657"/>
    </location>
</feature>
<evidence type="ECO:0000256" key="2">
    <source>
        <dbReference type="SAM" id="SignalP"/>
    </source>
</evidence>
<dbReference type="InterPro" id="IPR029058">
    <property type="entry name" value="AB_hydrolase_fold"/>
</dbReference>
<dbReference type="GO" id="GO:0004252">
    <property type="term" value="F:serine-type endopeptidase activity"/>
    <property type="evidence" value="ECO:0007669"/>
    <property type="project" value="TreeGrafter"/>
</dbReference>